<dbReference type="GO" id="GO:0071203">
    <property type="term" value="C:WASH complex"/>
    <property type="evidence" value="ECO:0007669"/>
    <property type="project" value="InterPro"/>
</dbReference>
<dbReference type="GO" id="GO:0005769">
    <property type="term" value="C:early endosome"/>
    <property type="evidence" value="ECO:0007669"/>
    <property type="project" value="InterPro"/>
</dbReference>
<dbReference type="Pfam" id="PF04227">
    <property type="entry name" value="Indigoidine_A"/>
    <property type="match status" value="1"/>
</dbReference>
<feature type="compositionally biased region" description="Polar residues" evidence="2">
    <location>
        <begin position="248"/>
        <end position="268"/>
    </location>
</feature>
<dbReference type="GO" id="GO:0043015">
    <property type="term" value="F:gamma-tubulin binding"/>
    <property type="evidence" value="ECO:0007669"/>
    <property type="project" value="TreeGrafter"/>
</dbReference>
<accession>A0A915E5Q6</accession>
<feature type="domain" description="WH2" evidence="3">
    <location>
        <begin position="224"/>
        <end position="244"/>
    </location>
</feature>
<dbReference type="GO" id="GO:0032456">
    <property type="term" value="P:endocytic recycling"/>
    <property type="evidence" value="ECO:0007669"/>
    <property type="project" value="TreeGrafter"/>
</dbReference>
<dbReference type="GO" id="GO:0006887">
    <property type="term" value="P:exocytosis"/>
    <property type="evidence" value="ECO:0007669"/>
    <property type="project" value="TreeGrafter"/>
</dbReference>
<proteinExistence type="predicted"/>
<feature type="region of interest" description="Disordered" evidence="2">
    <location>
        <begin position="183"/>
        <end position="208"/>
    </location>
</feature>
<dbReference type="Gene3D" id="3.40.1790.10">
    <property type="entry name" value="Indigoidine synthase domain"/>
    <property type="match status" value="1"/>
</dbReference>
<evidence type="ECO:0000313" key="4">
    <source>
        <dbReference type="Proteomes" id="UP000887574"/>
    </source>
</evidence>
<feature type="compositionally biased region" description="Pro residues" evidence="2">
    <location>
        <begin position="189"/>
        <end position="203"/>
    </location>
</feature>
<evidence type="ECO:0000313" key="5">
    <source>
        <dbReference type="WBParaSite" id="jg26059"/>
    </source>
</evidence>
<dbReference type="Pfam" id="PF02205">
    <property type="entry name" value="WH2"/>
    <property type="match status" value="1"/>
</dbReference>
<name>A0A915E5Q6_9BILA</name>
<dbReference type="PANTHER" id="PTHR23331">
    <property type="entry name" value="CXYORF1"/>
    <property type="match status" value="1"/>
</dbReference>
<feature type="region of interest" description="Disordered" evidence="2">
    <location>
        <begin position="285"/>
        <end position="319"/>
    </location>
</feature>
<dbReference type="InterPro" id="IPR028290">
    <property type="entry name" value="WASH1"/>
</dbReference>
<evidence type="ECO:0000259" key="3">
    <source>
        <dbReference type="PROSITE" id="PS51082"/>
    </source>
</evidence>
<dbReference type="SMART" id="SM00246">
    <property type="entry name" value="WH2"/>
    <property type="match status" value="1"/>
</dbReference>
<dbReference type="GO" id="GO:0042147">
    <property type="term" value="P:retrograde transport, endosome to Golgi"/>
    <property type="evidence" value="ECO:0007669"/>
    <property type="project" value="TreeGrafter"/>
</dbReference>
<dbReference type="GO" id="GO:0005829">
    <property type="term" value="C:cytosol"/>
    <property type="evidence" value="ECO:0007669"/>
    <property type="project" value="GOC"/>
</dbReference>
<evidence type="ECO:0000256" key="2">
    <source>
        <dbReference type="SAM" id="MobiDB-lite"/>
    </source>
</evidence>
<dbReference type="SUPFAM" id="SSF110581">
    <property type="entry name" value="Indigoidine synthase A-like"/>
    <property type="match status" value="1"/>
</dbReference>
<dbReference type="SUPFAM" id="SSF101447">
    <property type="entry name" value="Formin homology 2 domain (FH2 domain)"/>
    <property type="match status" value="1"/>
</dbReference>
<dbReference type="PANTHER" id="PTHR23331:SF1">
    <property type="entry name" value="WASH COMPLEX SUBUNIT 1"/>
    <property type="match status" value="1"/>
</dbReference>
<keyword evidence="1" id="KW-0009">Actin-binding</keyword>
<reference evidence="5" key="1">
    <citation type="submission" date="2022-11" db="UniProtKB">
        <authorList>
            <consortium name="WormBaseParasite"/>
        </authorList>
    </citation>
    <scope>IDENTIFICATION</scope>
</reference>
<dbReference type="GO" id="GO:0004730">
    <property type="term" value="F:pseudouridylate synthase activity"/>
    <property type="evidence" value="ECO:0007669"/>
    <property type="project" value="InterPro"/>
</dbReference>
<evidence type="ECO:0000256" key="1">
    <source>
        <dbReference type="ARBA" id="ARBA00023203"/>
    </source>
</evidence>
<dbReference type="GO" id="GO:0055037">
    <property type="term" value="C:recycling endosome"/>
    <property type="evidence" value="ECO:0007669"/>
    <property type="project" value="TreeGrafter"/>
</dbReference>
<feature type="compositionally biased region" description="Basic and acidic residues" evidence="2">
    <location>
        <begin position="292"/>
        <end position="306"/>
    </location>
</feature>
<feature type="region of interest" description="Disordered" evidence="2">
    <location>
        <begin position="239"/>
        <end position="271"/>
    </location>
</feature>
<dbReference type="AlphaFoldDB" id="A0A915E5Q6"/>
<dbReference type="InterPro" id="IPR022830">
    <property type="entry name" value="Indigdn_synthA-like"/>
</dbReference>
<dbReference type="InterPro" id="IPR003124">
    <property type="entry name" value="WH2_dom"/>
</dbReference>
<dbReference type="GO" id="GO:0034314">
    <property type="term" value="P:Arp2/3 complex-mediated actin nucleation"/>
    <property type="evidence" value="ECO:0007669"/>
    <property type="project" value="InterPro"/>
</dbReference>
<sequence length="478" mass="52347">MQKKDYKYVFDKKPKYMEALALKPVHCHAVDFEKQMDHNLCYEVDDQLELYEKMDNQCKPVKASTSTDFSESLLIHCEFNRSDRSSDPFSYKPEVDDLNAFDFPDVLPNLPGTSSSKNIAFNDAFFQSIAPSSAYFNLAQQPNSDIDLSARNSFYQLEESLQSQPVQSKPPVSISSVRSLAAPLAMSSPPAPPPPPPPPPPPSLLLAQPANGVSKPVVLESTKGRSDLMESIRAAGGLKKLKKVDKSPASSESGSSYKQHSKVPSNAESGDDLMSSLAKALEMRRKGISGKNNKEDKFSHLEKSSKTSDGAKGNEPLSRLRQLIPPPSAQKILAVALPLAIPVGLEISDVKRVRRGGNELFAQFYNRSQGCQPCWKACGLPFPRNLEVAKSLENIMRHKGVTPATIALYEGKICVGLDGKQLEFIAQPINQPIKASRRDIPNVLAEVGLIKKFFLRCGDDLAAENSTAENLAAEYLAA</sequence>
<protein>
    <submittedName>
        <fullName evidence="5">WH2 domain-containing protein</fullName>
    </submittedName>
</protein>
<dbReference type="InterPro" id="IPR007342">
    <property type="entry name" value="PsuG"/>
</dbReference>
<organism evidence="4 5">
    <name type="scientific">Ditylenchus dipsaci</name>
    <dbReference type="NCBI Taxonomy" id="166011"/>
    <lineage>
        <taxon>Eukaryota</taxon>
        <taxon>Metazoa</taxon>
        <taxon>Ecdysozoa</taxon>
        <taxon>Nematoda</taxon>
        <taxon>Chromadorea</taxon>
        <taxon>Rhabditida</taxon>
        <taxon>Tylenchina</taxon>
        <taxon>Tylenchomorpha</taxon>
        <taxon>Sphaerularioidea</taxon>
        <taxon>Anguinidae</taxon>
        <taxon>Anguininae</taxon>
        <taxon>Ditylenchus</taxon>
    </lineage>
</organism>
<dbReference type="PROSITE" id="PS51082">
    <property type="entry name" value="WH2"/>
    <property type="match status" value="1"/>
</dbReference>
<dbReference type="WBParaSite" id="jg26059">
    <property type="protein sequence ID" value="jg26059"/>
    <property type="gene ID" value="jg26059"/>
</dbReference>
<dbReference type="GO" id="GO:0003779">
    <property type="term" value="F:actin binding"/>
    <property type="evidence" value="ECO:0007669"/>
    <property type="project" value="UniProtKB-KW"/>
</dbReference>
<dbReference type="Proteomes" id="UP000887574">
    <property type="component" value="Unplaced"/>
</dbReference>
<keyword evidence="4" id="KW-1185">Reference proteome</keyword>
<dbReference type="GO" id="GO:0043014">
    <property type="term" value="F:alpha-tubulin binding"/>
    <property type="evidence" value="ECO:0007669"/>
    <property type="project" value="InterPro"/>
</dbReference>